<reference evidence="4" key="1">
    <citation type="journal article" date="2008" name="Genetics">
        <title>Rapid evolution of two odorant-binding protein genes, Obp57d and Obp57e, in the Drosophila melanogaster species group.</title>
        <authorList>
            <person name="Matsuo T."/>
        </authorList>
    </citation>
    <scope>NUCLEOTIDE SEQUENCE</scope>
</reference>
<dbReference type="PANTHER" id="PTHR11857:SF48">
    <property type="entry name" value="GENERAL ODORANT-BINDING PROTEIN 57C-RELATED"/>
    <property type="match status" value="1"/>
</dbReference>
<evidence type="ECO:0000256" key="3">
    <source>
        <dbReference type="SAM" id="SignalP"/>
    </source>
</evidence>
<dbReference type="GO" id="GO:0005615">
    <property type="term" value="C:extracellular space"/>
    <property type="evidence" value="ECO:0007669"/>
    <property type="project" value="TreeGrafter"/>
</dbReference>
<dbReference type="InterPro" id="IPR036728">
    <property type="entry name" value="PBP_GOBP_sf"/>
</dbReference>
<dbReference type="InterPro" id="IPR006170">
    <property type="entry name" value="PBP/GOBP"/>
</dbReference>
<evidence type="ECO:0000256" key="2">
    <source>
        <dbReference type="ARBA" id="ARBA00023157"/>
    </source>
</evidence>
<dbReference type="Gene3D" id="1.10.238.20">
    <property type="entry name" value="Pheromone/general odorant binding protein domain"/>
    <property type="match status" value="1"/>
</dbReference>
<feature type="chain" id="PRO_5002750296" evidence="3">
    <location>
        <begin position="20"/>
        <end position="135"/>
    </location>
</feature>
<dbReference type="GO" id="GO:0005549">
    <property type="term" value="F:odorant binding"/>
    <property type="evidence" value="ECO:0007669"/>
    <property type="project" value="InterPro"/>
</dbReference>
<name>B0M2F2_9MUSC</name>
<dbReference type="EMBL" id="AB370284">
    <property type="protein sequence ID" value="BAG11630.1"/>
    <property type="molecule type" value="Genomic_DNA"/>
</dbReference>
<dbReference type="AlphaFoldDB" id="B0M2F2"/>
<proteinExistence type="predicted"/>
<sequence>MLDRLTLYIFVIILRGTDQGYPVDGNPCTTSNELDEDATLMVLETWPDNQYLQSYDHHYKCFITCLLMNLGLINGTGHVQIDKYVKSGVLDWQWVANELAPCRFKFQDEADMCEFVFGIFHCYRERKLAAEKNGK</sequence>
<protein>
    <submittedName>
        <fullName evidence="4">Odorant-binding protein 57e1</fullName>
    </submittedName>
</protein>
<feature type="signal peptide" evidence="3">
    <location>
        <begin position="1"/>
        <end position="19"/>
    </location>
</feature>
<dbReference type="Pfam" id="PF01395">
    <property type="entry name" value="PBP_GOBP"/>
    <property type="match status" value="1"/>
</dbReference>
<gene>
    <name evidence="4" type="primary">Obp57e1</name>
</gene>
<dbReference type="PANTHER" id="PTHR11857">
    <property type="entry name" value="ODORANT BINDING PROTEIN-RELATED"/>
    <property type="match status" value="1"/>
</dbReference>
<accession>B0M2F2</accession>
<evidence type="ECO:0000256" key="1">
    <source>
        <dbReference type="ARBA" id="ARBA00022729"/>
    </source>
</evidence>
<keyword evidence="1 3" id="KW-0732">Signal</keyword>
<dbReference type="GO" id="GO:0007608">
    <property type="term" value="P:sensory perception of smell"/>
    <property type="evidence" value="ECO:0007669"/>
    <property type="project" value="TreeGrafter"/>
</dbReference>
<evidence type="ECO:0000313" key="4">
    <source>
        <dbReference type="EMBL" id="BAG11630.1"/>
    </source>
</evidence>
<organism evidence="4">
    <name type="scientific">Drosophila constricta</name>
    <dbReference type="NCBI Taxonomy" id="94112"/>
    <lineage>
        <taxon>Eukaryota</taxon>
        <taxon>Metazoa</taxon>
        <taxon>Ecdysozoa</taxon>
        <taxon>Arthropoda</taxon>
        <taxon>Hexapoda</taxon>
        <taxon>Insecta</taxon>
        <taxon>Pterygota</taxon>
        <taxon>Neoptera</taxon>
        <taxon>Endopterygota</taxon>
        <taxon>Diptera</taxon>
        <taxon>Brachycera</taxon>
        <taxon>Muscomorpha</taxon>
        <taxon>Ephydroidea</taxon>
        <taxon>Drosophilidae</taxon>
        <taxon>Drosophila</taxon>
        <taxon>Sophophora</taxon>
    </lineage>
</organism>
<dbReference type="CDD" id="cd23992">
    <property type="entry name" value="PBP_GOBP"/>
    <property type="match status" value="1"/>
</dbReference>
<dbReference type="SUPFAM" id="SSF47565">
    <property type="entry name" value="Insect pheromone/odorant-binding proteins"/>
    <property type="match status" value="1"/>
</dbReference>
<keyword evidence="2" id="KW-1015">Disulfide bond</keyword>